<dbReference type="STRING" id="1965070.A0A3S3NQZ3"/>
<dbReference type="InterPro" id="IPR002347">
    <property type="entry name" value="SDR_fam"/>
</dbReference>
<evidence type="ECO:0000256" key="6">
    <source>
        <dbReference type="ARBA" id="ARBA00050141"/>
    </source>
</evidence>
<reference evidence="22 24" key="1">
    <citation type="journal article" date="2018" name="Gigascience">
        <title>Genomes of trombidid mites reveal novel predicted allergens and laterally-transferred genes associated with secondary metabolism.</title>
        <authorList>
            <person name="Dong X."/>
            <person name="Chaisiri K."/>
            <person name="Xia D."/>
            <person name="Armstrong S.D."/>
            <person name="Fang Y."/>
            <person name="Donnelly M.J."/>
            <person name="Kadowaki T."/>
            <person name="McGarry J.W."/>
            <person name="Darby A.C."/>
            <person name="Makepeace B.L."/>
        </authorList>
    </citation>
    <scope>NUCLEOTIDE SEQUENCE [LARGE SCALE GENOMIC DNA]</scope>
    <source>
        <strain evidence="22">UoL-WK</strain>
    </source>
</reference>
<protein>
    <recommendedName>
        <fullName evidence="16">3-hydroxyacyl-CoA dehydrogenase type-2</fullName>
        <ecNumber evidence="3">1.1.1.53</ecNumber>
        <ecNumber evidence="4">1.1.1.62</ecNumber>
    </recommendedName>
    <alternativeName>
        <fullName evidence="18">3-hydroxyacyl-CoA dehydrogenase type II</fullName>
    </alternativeName>
    <alternativeName>
        <fullName evidence="19">Mitochondrial ribonuclease P protein 2</fullName>
    </alternativeName>
    <alternativeName>
        <fullName evidence="17">Type II HADH</fullName>
    </alternativeName>
</protein>
<evidence type="ECO:0000256" key="10">
    <source>
        <dbReference type="ARBA" id="ARBA00051004"/>
    </source>
</evidence>
<evidence type="ECO:0000256" key="5">
    <source>
        <dbReference type="ARBA" id="ARBA00049381"/>
    </source>
</evidence>
<dbReference type="EC" id="1.1.1.62" evidence="4"/>
<evidence type="ECO:0000256" key="4">
    <source>
        <dbReference type="ARBA" id="ARBA00024072"/>
    </source>
</evidence>
<evidence type="ECO:0000256" key="16">
    <source>
        <dbReference type="ARBA" id="ARBA00072938"/>
    </source>
</evidence>
<comment type="catalytic activity">
    <reaction evidence="8">
        <text>17beta-hydroxy-5alpha-androstan-3-one + NAD(+) = 5alpha-androstan-3,17-dione + NADH + H(+)</text>
        <dbReference type="Rhea" id="RHEA:41992"/>
        <dbReference type="ChEBI" id="CHEBI:15378"/>
        <dbReference type="ChEBI" id="CHEBI:15994"/>
        <dbReference type="ChEBI" id="CHEBI:16330"/>
        <dbReference type="ChEBI" id="CHEBI:57540"/>
        <dbReference type="ChEBI" id="CHEBI:57945"/>
    </reaction>
    <physiologicalReaction direction="left-to-right" evidence="8">
        <dbReference type="Rhea" id="RHEA:41993"/>
    </physiologicalReaction>
</comment>
<comment type="catalytic activity">
    <reaction evidence="11">
        <text>3beta,7beta-dihydroxy-5beta-cholan-24-oate + NAD(+) = 3beta-hydroxy-7-oxo-5beta-cholan-24-oate + NADH + H(+)</text>
        <dbReference type="Rhea" id="RHEA:42024"/>
        <dbReference type="ChEBI" id="CHEBI:15378"/>
        <dbReference type="ChEBI" id="CHEBI:57540"/>
        <dbReference type="ChEBI" id="CHEBI:57945"/>
        <dbReference type="ChEBI" id="CHEBI:78602"/>
        <dbReference type="ChEBI" id="CHEBI:78603"/>
    </reaction>
    <physiologicalReaction direction="left-to-right" evidence="11">
        <dbReference type="Rhea" id="RHEA:42025"/>
    </physiologicalReaction>
</comment>
<evidence type="ECO:0000256" key="7">
    <source>
        <dbReference type="ARBA" id="ARBA00050365"/>
    </source>
</evidence>
<evidence type="ECO:0000313" key="23">
    <source>
        <dbReference type="EMBL" id="RWS07600.1"/>
    </source>
</evidence>
<dbReference type="InterPro" id="IPR036291">
    <property type="entry name" value="NAD(P)-bd_dom_sf"/>
</dbReference>
<evidence type="ECO:0000256" key="14">
    <source>
        <dbReference type="ARBA" id="ARBA00052417"/>
    </source>
</evidence>
<dbReference type="PANTHER" id="PTHR43658:SF8">
    <property type="entry name" value="17-BETA-HYDROXYSTEROID DEHYDROGENASE 14-RELATED"/>
    <property type="match status" value="1"/>
</dbReference>
<comment type="catalytic activity">
    <reaction evidence="15">
        <text>11-dehydrocorticosterone + NAD(+) = pregn-4-ene-3,11,20,21-tetraone + NADH + H(+)</text>
        <dbReference type="Rhea" id="RHEA:42020"/>
        <dbReference type="ChEBI" id="CHEBI:15378"/>
        <dbReference type="ChEBI" id="CHEBI:57540"/>
        <dbReference type="ChEBI" id="CHEBI:57945"/>
        <dbReference type="ChEBI" id="CHEBI:78600"/>
        <dbReference type="ChEBI" id="CHEBI:78601"/>
    </reaction>
    <physiologicalReaction direction="left-to-right" evidence="15">
        <dbReference type="Rhea" id="RHEA:42021"/>
    </physiologicalReaction>
</comment>
<evidence type="ECO:0000256" key="20">
    <source>
        <dbReference type="RuleBase" id="RU000363"/>
    </source>
</evidence>
<sequence length="260" mass="27858">MAVSGVRTVKDLVILITGASSGLGRAAVERLIQQGVRGVIAFDRSTFEHNNVTAAKRVIPVVGDVTEEKDVVSAINTCKNEFGKLDAVVNCAGVGIAMKTFNEKSGNPHDLESYEQVIKINLVGTFNMNRIACELMAKNEPINGLRGVLINTASVAAFDGQKGQVAYASSKSGVVGMTLPMARDLASLGIRVNTIAPGLFLTPMMLQLPEKALERLASTIPCPSRLGHPDEYAHLVQFIIENPMMNGETIRIDGALRMQP</sequence>
<dbReference type="OrthoDB" id="1274115at2759"/>
<comment type="catalytic activity">
    <reaction evidence="6">
        <text>a (3S)-3-hydroxyacyl-CoA + NAD(+) = a 3-oxoacyl-CoA + NADH + H(+)</text>
        <dbReference type="Rhea" id="RHEA:22432"/>
        <dbReference type="ChEBI" id="CHEBI:15378"/>
        <dbReference type="ChEBI" id="CHEBI:57318"/>
        <dbReference type="ChEBI" id="CHEBI:57540"/>
        <dbReference type="ChEBI" id="CHEBI:57945"/>
        <dbReference type="ChEBI" id="CHEBI:90726"/>
        <dbReference type="EC" id="1.1.1.35"/>
    </reaction>
    <physiologicalReaction direction="left-to-right" evidence="6">
        <dbReference type="Rhea" id="RHEA:22433"/>
    </physiologicalReaction>
    <physiologicalReaction direction="right-to-left" evidence="6">
        <dbReference type="Rhea" id="RHEA:22434"/>
    </physiologicalReaction>
</comment>
<dbReference type="PRINTS" id="PR00080">
    <property type="entry name" value="SDRFAMILY"/>
</dbReference>
<reference evidence="22" key="2">
    <citation type="submission" date="2018-11" db="EMBL/GenBank/DDBJ databases">
        <title>Trombidioid mite genomics.</title>
        <authorList>
            <person name="Dong X."/>
        </authorList>
    </citation>
    <scope>NUCLEOTIDE SEQUENCE</scope>
    <source>
        <strain evidence="22">UoL-WK</strain>
    </source>
</reference>
<gene>
    <name evidence="23" type="ORF">B4U79_10948</name>
    <name evidence="22" type="ORF">B4U79_12119</name>
</gene>
<evidence type="ECO:0000256" key="8">
    <source>
        <dbReference type="ARBA" id="ARBA00050435"/>
    </source>
</evidence>
<comment type="similarity">
    <text evidence="1 20">Belongs to the short-chain dehydrogenases/reductases (SDR) family.</text>
</comment>
<evidence type="ECO:0000256" key="9">
    <source>
        <dbReference type="ARBA" id="ARBA00050927"/>
    </source>
</evidence>
<dbReference type="Pfam" id="PF00106">
    <property type="entry name" value="adh_short"/>
    <property type="match status" value="1"/>
</dbReference>
<dbReference type="EMBL" id="NCKU01003397">
    <property type="protein sequence ID" value="RWS07589.1"/>
    <property type="molecule type" value="Genomic_DNA"/>
</dbReference>
<dbReference type="Gene3D" id="3.40.50.720">
    <property type="entry name" value="NAD(P)-binding Rossmann-like Domain"/>
    <property type="match status" value="1"/>
</dbReference>
<dbReference type="Proteomes" id="UP000285301">
    <property type="component" value="Unassembled WGS sequence"/>
</dbReference>
<feature type="domain" description="Ketoreductase" evidence="21">
    <location>
        <begin position="12"/>
        <end position="198"/>
    </location>
</feature>
<dbReference type="PRINTS" id="PR00081">
    <property type="entry name" value="GDHRDH"/>
</dbReference>
<evidence type="ECO:0000256" key="18">
    <source>
        <dbReference type="ARBA" id="ARBA00082293"/>
    </source>
</evidence>
<dbReference type="EC" id="1.1.1.53" evidence="3"/>
<dbReference type="AlphaFoldDB" id="A0A3S3NQZ3"/>
<dbReference type="InterPro" id="IPR057326">
    <property type="entry name" value="KR_dom"/>
</dbReference>
<dbReference type="SUPFAM" id="SSF51735">
    <property type="entry name" value="NAD(P)-binding Rossmann-fold domains"/>
    <property type="match status" value="1"/>
</dbReference>
<dbReference type="SMART" id="SM00822">
    <property type="entry name" value="PKS_KR"/>
    <property type="match status" value="1"/>
</dbReference>
<dbReference type="InterPro" id="IPR020904">
    <property type="entry name" value="Sc_DH/Rdtase_CS"/>
</dbReference>
<evidence type="ECO:0000256" key="3">
    <source>
        <dbReference type="ARBA" id="ARBA00024071"/>
    </source>
</evidence>
<comment type="catalytic activity">
    <reaction evidence="5">
        <text>17beta-estradiol + NAD(+) = estrone + NADH + H(+)</text>
        <dbReference type="Rhea" id="RHEA:24612"/>
        <dbReference type="ChEBI" id="CHEBI:15378"/>
        <dbReference type="ChEBI" id="CHEBI:16469"/>
        <dbReference type="ChEBI" id="CHEBI:17263"/>
        <dbReference type="ChEBI" id="CHEBI:57540"/>
        <dbReference type="ChEBI" id="CHEBI:57945"/>
        <dbReference type="EC" id="1.1.1.62"/>
    </reaction>
    <physiologicalReaction direction="left-to-right" evidence="5">
        <dbReference type="Rhea" id="RHEA:24613"/>
    </physiologicalReaction>
</comment>
<dbReference type="PROSITE" id="PS00061">
    <property type="entry name" value="ADH_SHORT"/>
    <property type="match status" value="1"/>
</dbReference>
<evidence type="ECO:0000256" key="19">
    <source>
        <dbReference type="ARBA" id="ARBA00082399"/>
    </source>
</evidence>
<proteinExistence type="inferred from homology"/>
<keyword evidence="2" id="KW-0560">Oxidoreductase</keyword>
<evidence type="ECO:0000256" key="11">
    <source>
        <dbReference type="ARBA" id="ARBA00051637"/>
    </source>
</evidence>
<accession>A0A3S3NQZ3</accession>
<evidence type="ECO:0000256" key="15">
    <source>
        <dbReference type="ARBA" id="ARBA00052668"/>
    </source>
</evidence>
<evidence type="ECO:0000313" key="24">
    <source>
        <dbReference type="Proteomes" id="UP000285301"/>
    </source>
</evidence>
<evidence type="ECO:0000256" key="2">
    <source>
        <dbReference type="ARBA" id="ARBA00023002"/>
    </source>
</evidence>
<dbReference type="GO" id="GO:0003857">
    <property type="term" value="F:(3S)-3-hydroxyacyl-CoA dehydrogenase (NAD+) activity"/>
    <property type="evidence" value="ECO:0007669"/>
    <property type="project" value="UniProtKB-EC"/>
</dbReference>
<comment type="catalytic activity">
    <reaction evidence="13">
        <text>5alpha-pregnan-20beta-ol-3-one + NAD(+) = 5alpha-pregnane-3,20-dione + NADH + H(+)</text>
        <dbReference type="Rhea" id="RHEA:42008"/>
        <dbReference type="ChEBI" id="CHEBI:15378"/>
        <dbReference type="ChEBI" id="CHEBI:28952"/>
        <dbReference type="ChEBI" id="CHEBI:57540"/>
        <dbReference type="ChEBI" id="CHEBI:57945"/>
        <dbReference type="ChEBI" id="CHEBI:78594"/>
    </reaction>
    <physiologicalReaction direction="left-to-right" evidence="13">
        <dbReference type="Rhea" id="RHEA:42009"/>
    </physiologicalReaction>
</comment>
<evidence type="ECO:0000256" key="1">
    <source>
        <dbReference type="ARBA" id="ARBA00006484"/>
    </source>
</evidence>
<name>A0A3S3NQZ3_9ACAR</name>
<comment type="catalytic activity">
    <reaction evidence="7">
        <text>5alpha-androstane-3alpha,17beta-diol + NAD(+) = 17beta-hydroxy-5alpha-androstan-3-one + NADH + H(+)</text>
        <dbReference type="Rhea" id="RHEA:42004"/>
        <dbReference type="ChEBI" id="CHEBI:15378"/>
        <dbReference type="ChEBI" id="CHEBI:16330"/>
        <dbReference type="ChEBI" id="CHEBI:36713"/>
        <dbReference type="ChEBI" id="CHEBI:57540"/>
        <dbReference type="ChEBI" id="CHEBI:57945"/>
        <dbReference type="EC" id="1.1.1.53"/>
    </reaction>
    <physiologicalReaction direction="right-to-left" evidence="7">
        <dbReference type="Rhea" id="RHEA:42006"/>
    </physiologicalReaction>
</comment>
<keyword evidence="24" id="KW-1185">Reference proteome</keyword>
<dbReference type="FunFam" id="3.40.50.720:FF:000215">
    <property type="entry name" value="3-hydroxyacyl-CoA dehydrogenase type-2"/>
    <property type="match status" value="1"/>
</dbReference>
<comment type="catalytic activity">
    <reaction evidence="10">
        <text>(3S)-3-hydroxybutanoyl-CoA + NAD(+) = acetoacetyl-CoA + NADH + H(+)</text>
        <dbReference type="Rhea" id="RHEA:30799"/>
        <dbReference type="ChEBI" id="CHEBI:15378"/>
        <dbReference type="ChEBI" id="CHEBI:57286"/>
        <dbReference type="ChEBI" id="CHEBI:57316"/>
        <dbReference type="ChEBI" id="CHEBI:57540"/>
        <dbReference type="ChEBI" id="CHEBI:57945"/>
    </reaction>
    <physiologicalReaction direction="left-to-right" evidence="10">
        <dbReference type="Rhea" id="RHEA:30800"/>
    </physiologicalReaction>
    <physiologicalReaction direction="right-to-left" evidence="10">
        <dbReference type="Rhea" id="RHEA:30801"/>
    </physiologicalReaction>
</comment>
<dbReference type="GO" id="GO:0004303">
    <property type="term" value="F:estradiol 17-beta-dehydrogenase [NAD(P)+] activity"/>
    <property type="evidence" value="ECO:0007669"/>
    <property type="project" value="UniProtKB-EC"/>
</dbReference>
<dbReference type="EMBL" id="NCKU01003395">
    <property type="protein sequence ID" value="RWS07600.1"/>
    <property type="molecule type" value="Genomic_DNA"/>
</dbReference>
<comment type="catalytic activity">
    <reaction evidence="14">
        <text>cortisone + NAD(+) = 17alpha-hydroxypregn-4-en-3,11,20-trione-21-al + NADH + H(+)</text>
        <dbReference type="Rhea" id="RHEA:42016"/>
        <dbReference type="ChEBI" id="CHEBI:15378"/>
        <dbReference type="ChEBI" id="CHEBI:16962"/>
        <dbReference type="ChEBI" id="CHEBI:57540"/>
        <dbReference type="ChEBI" id="CHEBI:57945"/>
        <dbReference type="ChEBI" id="CHEBI:78596"/>
    </reaction>
    <physiologicalReaction direction="left-to-right" evidence="14">
        <dbReference type="Rhea" id="RHEA:42017"/>
    </physiologicalReaction>
</comment>
<evidence type="ECO:0000256" key="13">
    <source>
        <dbReference type="ARBA" id="ARBA00052095"/>
    </source>
</evidence>
<evidence type="ECO:0000256" key="17">
    <source>
        <dbReference type="ARBA" id="ARBA00079624"/>
    </source>
</evidence>
<comment type="catalytic activity">
    <reaction evidence="9">
        <text>cortisol + NAD(+) = 11beta,17alpha-dihydroxypregn-4-ene-3,20,21-trione + NADH + H(+)</text>
        <dbReference type="Rhea" id="RHEA:42012"/>
        <dbReference type="ChEBI" id="CHEBI:15378"/>
        <dbReference type="ChEBI" id="CHEBI:17650"/>
        <dbReference type="ChEBI" id="CHEBI:57540"/>
        <dbReference type="ChEBI" id="CHEBI:57945"/>
        <dbReference type="ChEBI" id="CHEBI:78595"/>
    </reaction>
    <physiologicalReaction direction="left-to-right" evidence="9">
        <dbReference type="Rhea" id="RHEA:42013"/>
    </physiologicalReaction>
</comment>
<comment type="catalytic activity">
    <reaction evidence="12">
        <text>ursodeoxycholate + NAD(+) = 7-oxolithocholate + NADH + H(+)</text>
        <dbReference type="Rhea" id="RHEA:42028"/>
        <dbReference type="ChEBI" id="CHEBI:15378"/>
        <dbReference type="ChEBI" id="CHEBI:57540"/>
        <dbReference type="ChEBI" id="CHEBI:57945"/>
        <dbReference type="ChEBI" id="CHEBI:78604"/>
        <dbReference type="ChEBI" id="CHEBI:78605"/>
    </reaction>
    <physiologicalReaction direction="left-to-right" evidence="12">
        <dbReference type="Rhea" id="RHEA:42029"/>
    </physiologicalReaction>
</comment>
<dbReference type="GO" id="GO:0006629">
    <property type="term" value="P:lipid metabolic process"/>
    <property type="evidence" value="ECO:0007669"/>
    <property type="project" value="UniProtKB-ARBA"/>
</dbReference>
<organism evidence="22 24">
    <name type="scientific">Dinothrombium tinctorium</name>
    <dbReference type="NCBI Taxonomy" id="1965070"/>
    <lineage>
        <taxon>Eukaryota</taxon>
        <taxon>Metazoa</taxon>
        <taxon>Ecdysozoa</taxon>
        <taxon>Arthropoda</taxon>
        <taxon>Chelicerata</taxon>
        <taxon>Arachnida</taxon>
        <taxon>Acari</taxon>
        <taxon>Acariformes</taxon>
        <taxon>Trombidiformes</taxon>
        <taxon>Prostigmata</taxon>
        <taxon>Anystina</taxon>
        <taxon>Parasitengona</taxon>
        <taxon>Trombidioidea</taxon>
        <taxon>Trombidiidae</taxon>
        <taxon>Dinothrombium</taxon>
    </lineage>
</organism>
<dbReference type="GO" id="GO:0047044">
    <property type="term" value="F:androstan-3-alpha,17-beta-diol dehydrogenase (NAD+) activity"/>
    <property type="evidence" value="ECO:0007669"/>
    <property type="project" value="UniProtKB-EC"/>
</dbReference>
<evidence type="ECO:0000256" key="12">
    <source>
        <dbReference type="ARBA" id="ARBA00051831"/>
    </source>
</evidence>
<dbReference type="PANTHER" id="PTHR43658">
    <property type="entry name" value="SHORT-CHAIN DEHYDROGENASE/REDUCTASE"/>
    <property type="match status" value="1"/>
</dbReference>
<evidence type="ECO:0000259" key="21">
    <source>
        <dbReference type="SMART" id="SM00822"/>
    </source>
</evidence>
<evidence type="ECO:0000313" key="22">
    <source>
        <dbReference type="EMBL" id="RWS07589.1"/>
    </source>
</evidence>
<dbReference type="CDD" id="cd05371">
    <property type="entry name" value="HSD10-like_SDR_c"/>
    <property type="match status" value="1"/>
</dbReference>
<comment type="caution">
    <text evidence="22">The sequence shown here is derived from an EMBL/GenBank/DDBJ whole genome shotgun (WGS) entry which is preliminary data.</text>
</comment>